<evidence type="ECO:0000313" key="2">
    <source>
        <dbReference type="EMBL" id="KAF7826439.1"/>
    </source>
</evidence>
<dbReference type="EMBL" id="JAAIUW010000006">
    <property type="protein sequence ID" value="KAF7826439.1"/>
    <property type="molecule type" value="Genomic_DNA"/>
</dbReference>
<name>A0A834TYT3_9FABA</name>
<dbReference type="AlphaFoldDB" id="A0A834TYT3"/>
<organism evidence="2 3">
    <name type="scientific">Senna tora</name>
    <dbReference type="NCBI Taxonomy" id="362788"/>
    <lineage>
        <taxon>Eukaryota</taxon>
        <taxon>Viridiplantae</taxon>
        <taxon>Streptophyta</taxon>
        <taxon>Embryophyta</taxon>
        <taxon>Tracheophyta</taxon>
        <taxon>Spermatophyta</taxon>
        <taxon>Magnoliopsida</taxon>
        <taxon>eudicotyledons</taxon>
        <taxon>Gunneridae</taxon>
        <taxon>Pentapetalae</taxon>
        <taxon>rosids</taxon>
        <taxon>fabids</taxon>
        <taxon>Fabales</taxon>
        <taxon>Fabaceae</taxon>
        <taxon>Caesalpinioideae</taxon>
        <taxon>Cassia clade</taxon>
        <taxon>Senna</taxon>
    </lineage>
</organism>
<accession>A0A834TYT3</accession>
<evidence type="ECO:0000256" key="1">
    <source>
        <dbReference type="SAM" id="MobiDB-lite"/>
    </source>
</evidence>
<feature type="region of interest" description="Disordered" evidence="1">
    <location>
        <begin position="1"/>
        <end position="24"/>
    </location>
</feature>
<proteinExistence type="predicted"/>
<protein>
    <submittedName>
        <fullName evidence="2">Uncharacterized protein</fullName>
    </submittedName>
</protein>
<reference evidence="2" key="1">
    <citation type="submission" date="2020-09" db="EMBL/GenBank/DDBJ databases">
        <title>Genome-Enabled Discovery of Anthraquinone Biosynthesis in Senna tora.</title>
        <authorList>
            <person name="Kang S.-H."/>
            <person name="Pandey R.P."/>
            <person name="Lee C.-M."/>
            <person name="Sim J.-S."/>
            <person name="Jeong J.-T."/>
            <person name="Choi B.-S."/>
            <person name="Jung M."/>
            <person name="Ginzburg D."/>
            <person name="Zhao K."/>
            <person name="Won S.Y."/>
            <person name="Oh T.-J."/>
            <person name="Yu Y."/>
            <person name="Kim N.-H."/>
            <person name="Lee O.R."/>
            <person name="Lee T.-H."/>
            <person name="Bashyal P."/>
            <person name="Kim T.-S."/>
            <person name="Lee W.-H."/>
            <person name="Kawkins C."/>
            <person name="Kim C.-K."/>
            <person name="Kim J.S."/>
            <person name="Ahn B.O."/>
            <person name="Rhee S.Y."/>
            <person name="Sohng J.K."/>
        </authorList>
    </citation>
    <scope>NUCLEOTIDE SEQUENCE</scope>
    <source>
        <tissue evidence="2">Leaf</tissue>
    </source>
</reference>
<dbReference type="Proteomes" id="UP000634136">
    <property type="component" value="Unassembled WGS sequence"/>
</dbReference>
<evidence type="ECO:0000313" key="3">
    <source>
        <dbReference type="Proteomes" id="UP000634136"/>
    </source>
</evidence>
<gene>
    <name evidence="2" type="ORF">G2W53_017603</name>
</gene>
<feature type="compositionally biased region" description="Basic and acidic residues" evidence="1">
    <location>
        <begin position="12"/>
        <end position="24"/>
    </location>
</feature>
<sequence length="24" mass="2606">MDDGRTTGLGRPDNRLREAGHPAI</sequence>
<keyword evidence="3" id="KW-1185">Reference proteome</keyword>
<comment type="caution">
    <text evidence="2">The sequence shown here is derived from an EMBL/GenBank/DDBJ whole genome shotgun (WGS) entry which is preliminary data.</text>
</comment>